<dbReference type="RefSeq" id="WP_002697845.1">
    <property type="nucleotide sequence ID" value="NZ_AAWS01000015.1"/>
</dbReference>
<accession>A1ZM46</accession>
<dbReference type="SMART" id="SM00065">
    <property type="entry name" value="GAF"/>
    <property type="match status" value="1"/>
</dbReference>
<feature type="coiled-coil region" evidence="1">
    <location>
        <begin position="880"/>
        <end position="917"/>
    </location>
</feature>
<dbReference type="Proteomes" id="UP000004095">
    <property type="component" value="Unassembled WGS sequence"/>
</dbReference>
<dbReference type="EMBL" id="AAWS01000015">
    <property type="protein sequence ID" value="EAY28578.1"/>
    <property type="molecule type" value="Genomic_DNA"/>
</dbReference>
<dbReference type="Pfam" id="PF08447">
    <property type="entry name" value="PAS_3"/>
    <property type="match status" value="3"/>
</dbReference>
<feature type="coiled-coil region" evidence="1">
    <location>
        <begin position="1145"/>
        <end position="1186"/>
    </location>
</feature>
<dbReference type="Gene3D" id="3.30.450.40">
    <property type="match status" value="1"/>
</dbReference>
<feature type="domain" description="PAS" evidence="3">
    <location>
        <begin position="1043"/>
        <end position="1076"/>
    </location>
</feature>
<dbReference type="NCBIfam" id="TIGR00229">
    <property type="entry name" value="sensory_box"/>
    <property type="match status" value="6"/>
</dbReference>
<dbReference type="InterPro" id="IPR050903">
    <property type="entry name" value="Bact_Chemotaxis_MeTrfase"/>
</dbReference>
<keyword evidence="6" id="KW-1185">Reference proteome</keyword>
<dbReference type="InterPro" id="IPR029016">
    <property type="entry name" value="GAF-like_dom_sf"/>
</dbReference>
<evidence type="ECO:0000259" key="3">
    <source>
        <dbReference type="PROSITE" id="PS50112"/>
    </source>
</evidence>
<dbReference type="InterPro" id="IPR001610">
    <property type="entry name" value="PAC"/>
</dbReference>
<feature type="domain" description="PAC" evidence="4">
    <location>
        <begin position="704"/>
        <end position="756"/>
    </location>
</feature>
<evidence type="ECO:0000256" key="2">
    <source>
        <dbReference type="SAM" id="Phobius"/>
    </source>
</evidence>
<sequence length="1447" mass="165175">MKLIPKLTAAQRLRIISTTIGVLLLSGITYFFIAYLETSQKKNSLVILQAIRTAKKQQIEQFYQQLRKDARVYSNLDIVTFSLRNFSRAFSQGGINSQRYRQVDSLYRLKLEALLGARSYQDIYLVNNRGDVVFSVRQQEDFGTNIARGAYRNQMINKAFNDGKNTTSLTDFSNYKLVGSKLPMGFASSPVFDDNGVRLGVIIIRISAKPINAILEEKMVHNTTAIQPRIFIIGQDYKLRATSLPEEYSLLLEKRLVSNAARATLDTKGAIEFDDDKREVTTASDYLNIKALDWHLMVELPKSKARQGLNLIEVEIIFIVLLVILFFVGVLFFYNKTLKKPVAKVKEVIGDLSQGVLPDTKLDDQYDDIKIQATINDLIEGLKKTSHFASEIGKGNLEVDFKPLSENDELGNALLGMRNNLRQVAIEDKKRNWTTEGLAKFGEILRSNNDNVAELAYNIISSLVDYVGANQGGLFVLNDENKDDVYLELLSAYAFQTKKYHTKRIEIGEGVTGEAVREKRTIYMTDVPDEYVQITSGLGEANPRSVLVVPMKVNDQIHGVIEIASFETYEKYQIGLIEKLAESIASTIASVKVNEHTKKLVQQLRTSEEEIRQSMEELHATKEQMENKEIELTGQLDAINSTLSTIEFDSEGHVNTANNIFLDSMEYTHDGLARQPHKILVDPDYSQTNEYKGFWAALKKGESQSGEYKYVTSTGKEIWFNATYTPVKDAAGGIYKIIALATNITAQKKMALDFEGQLAAIYKSNMVVEYDMQGRIMYANEDFLKLVEYNLGEVHEEPHTVFIPEEDHDSPDLHAFWADLRRGNYQADAVRRKTKSGKIIWTRGSFNPILDLSGQPYKIVEFTQDITYHRELQAKTAEQLEAIQVKEKELTENVDKLNEVQEEMRQKEADMAAHLNAIDRTLATVEYDLRGFFKKANHQYLNTMGYTMEELDGQHDQILVDPEEAEGDEYQGFWKSLKRDGERSGEFRRISKSGKEIWWQATFTLAFTAKRKPYKVIMLARDITAQKQESLDVEGQLKAIRKSNGVMELDIEGKILSINDIYLEALDYTEEEVLGKDHKLFVKEEEKHSADFTAFWMEMVHGRFKTGVFEKVCKDGSIRWFRGSYNPIFDLKGKAYKIVHFAQDVTEAKQLEAEALQQAEELRTQEEEIRQNMEEITAVQEDMKRNSMEMEAALEAIDHTLATAELDLSATFMKANTIFADLVNFKVDELIGKNFRMLVEPKFAKTDEYLALWDKLANGLAQEGEIRLITKDHKEVWANVTYTPAKNSYGTIYKILVLVNDISELKHVTLDFQGMLKAFNQTNLMVEYDLNGMVTNVNDRFLELMHYEKGEVLGKHHKIFVSDTEKKTKKYKDFWQGILAGEDKSGDFLRVDNEGNKLWFKGSYHPIPDATGAPCKVVNYAMDITEYKHSVIEMEKLIANNQNNHKK</sequence>
<dbReference type="SUPFAM" id="SSF55785">
    <property type="entry name" value="PYP-like sensor domain (PAS domain)"/>
    <property type="match status" value="6"/>
</dbReference>
<dbReference type="InterPro" id="IPR000700">
    <property type="entry name" value="PAS-assoc_C"/>
</dbReference>
<dbReference type="InterPro" id="IPR000014">
    <property type="entry name" value="PAS"/>
</dbReference>
<feature type="coiled-coil region" evidence="1">
    <location>
        <begin position="597"/>
        <end position="635"/>
    </location>
</feature>
<feature type="transmembrane region" description="Helical" evidence="2">
    <location>
        <begin position="311"/>
        <end position="334"/>
    </location>
</feature>
<dbReference type="eggNOG" id="COG5000">
    <property type="taxonomic scope" value="Bacteria"/>
</dbReference>
<dbReference type="CDD" id="cd18773">
    <property type="entry name" value="PDC1_HK_sensor"/>
    <property type="match status" value="1"/>
</dbReference>
<dbReference type="Gene3D" id="3.30.450.20">
    <property type="entry name" value="PAS domain"/>
    <property type="match status" value="6"/>
</dbReference>
<dbReference type="eggNOG" id="COG2202">
    <property type="taxonomic scope" value="Bacteria"/>
</dbReference>
<evidence type="ECO:0000313" key="6">
    <source>
        <dbReference type="Proteomes" id="UP000004095"/>
    </source>
</evidence>
<dbReference type="PROSITE" id="PS50112">
    <property type="entry name" value="PAS"/>
    <property type="match status" value="2"/>
</dbReference>
<keyword evidence="2" id="KW-0812">Transmembrane</keyword>
<feature type="domain" description="PAC" evidence="4">
    <location>
        <begin position="1262"/>
        <end position="1314"/>
    </location>
</feature>
<dbReference type="SMART" id="SM00091">
    <property type="entry name" value="PAS"/>
    <property type="match status" value="5"/>
</dbReference>
<feature type="domain" description="PAS" evidence="3">
    <location>
        <begin position="1325"/>
        <end position="1355"/>
    </location>
</feature>
<dbReference type="InterPro" id="IPR003018">
    <property type="entry name" value="GAF"/>
</dbReference>
<keyword evidence="2" id="KW-1133">Transmembrane helix</keyword>
<dbReference type="PROSITE" id="PS50113">
    <property type="entry name" value="PAC"/>
    <property type="match status" value="6"/>
</dbReference>
<reference evidence="5 6" key="1">
    <citation type="submission" date="2007-01" db="EMBL/GenBank/DDBJ databases">
        <authorList>
            <person name="Haygood M."/>
            <person name="Podell S."/>
            <person name="Anderson C."/>
            <person name="Hopkinson B."/>
            <person name="Roe K."/>
            <person name="Barbeau K."/>
            <person name="Gaasterland T."/>
            <person name="Ferriera S."/>
            <person name="Johnson J."/>
            <person name="Kravitz S."/>
            <person name="Beeson K."/>
            <person name="Sutton G."/>
            <person name="Rogers Y.-H."/>
            <person name="Friedman R."/>
            <person name="Frazier M."/>
            <person name="Venter J.C."/>
        </authorList>
    </citation>
    <scope>NUCLEOTIDE SEQUENCE [LARGE SCALE GENOMIC DNA]</scope>
    <source>
        <strain evidence="5 6">ATCC 23134</strain>
    </source>
</reference>
<dbReference type="eggNOG" id="COG2203">
    <property type="taxonomic scope" value="Bacteria"/>
</dbReference>
<feature type="transmembrane region" description="Helical" evidence="2">
    <location>
        <begin position="15"/>
        <end position="36"/>
    </location>
</feature>
<dbReference type="OrthoDB" id="1120715at2"/>
<proteinExistence type="predicted"/>
<gene>
    <name evidence="5" type="ORF">M23134_04425</name>
</gene>
<evidence type="ECO:0000259" key="4">
    <source>
        <dbReference type="PROSITE" id="PS50113"/>
    </source>
</evidence>
<feature type="domain" description="PAC" evidence="4">
    <location>
        <begin position="823"/>
        <end position="878"/>
    </location>
</feature>
<dbReference type="SMART" id="SM00086">
    <property type="entry name" value="PAC"/>
    <property type="match status" value="6"/>
</dbReference>
<dbReference type="eggNOG" id="COG0840">
    <property type="taxonomic scope" value="Bacteria"/>
</dbReference>
<dbReference type="SUPFAM" id="SSF55781">
    <property type="entry name" value="GAF domain-like"/>
    <property type="match status" value="1"/>
</dbReference>
<keyword evidence="1" id="KW-0175">Coiled coil</keyword>
<dbReference type="Pfam" id="PF13185">
    <property type="entry name" value="GAF_2"/>
    <property type="match status" value="1"/>
</dbReference>
<dbReference type="InterPro" id="IPR035965">
    <property type="entry name" value="PAS-like_dom_sf"/>
</dbReference>
<protein>
    <submittedName>
        <fullName evidence="5">PAS</fullName>
    </submittedName>
</protein>
<comment type="caution">
    <text evidence="5">The sequence shown here is derived from an EMBL/GenBank/DDBJ whole genome shotgun (WGS) entry which is preliminary data.</text>
</comment>
<dbReference type="InterPro" id="IPR013655">
    <property type="entry name" value="PAS_fold_3"/>
</dbReference>
<feature type="domain" description="PAC" evidence="4">
    <location>
        <begin position="983"/>
        <end position="1035"/>
    </location>
</feature>
<evidence type="ECO:0000313" key="5">
    <source>
        <dbReference type="EMBL" id="EAY28578.1"/>
    </source>
</evidence>
<evidence type="ECO:0000256" key="1">
    <source>
        <dbReference type="SAM" id="Coils"/>
    </source>
</evidence>
<organism evidence="5 6">
    <name type="scientific">Microscilla marina ATCC 23134</name>
    <dbReference type="NCBI Taxonomy" id="313606"/>
    <lineage>
        <taxon>Bacteria</taxon>
        <taxon>Pseudomonadati</taxon>
        <taxon>Bacteroidota</taxon>
        <taxon>Cytophagia</taxon>
        <taxon>Cytophagales</taxon>
        <taxon>Microscillaceae</taxon>
        <taxon>Microscilla</taxon>
    </lineage>
</organism>
<feature type="domain" description="PAC" evidence="4">
    <location>
        <begin position="1102"/>
        <end position="1157"/>
    </location>
</feature>
<keyword evidence="2" id="KW-0472">Membrane</keyword>
<dbReference type="PANTHER" id="PTHR24422:SF10">
    <property type="entry name" value="CHEMOTAXIS PROTEIN METHYLTRANSFERASE 2"/>
    <property type="match status" value="1"/>
</dbReference>
<feature type="domain" description="PAC" evidence="4">
    <location>
        <begin position="1384"/>
        <end position="1436"/>
    </location>
</feature>
<name>A1ZM46_MICM2</name>
<dbReference type="PANTHER" id="PTHR24422">
    <property type="entry name" value="CHEMOTAXIS PROTEIN METHYLTRANSFERASE"/>
    <property type="match status" value="1"/>
</dbReference>
<dbReference type="Pfam" id="PF13426">
    <property type="entry name" value="PAS_9"/>
    <property type="match status" value="3"/>
</dbReference>
<dbReference type="CDD" id="cd00130">
    <property type="entry name" value="PAS"/>
    <property type="match status" value="5"/>
</dbReference>